<dbReference type="Pfam" id="PF23559">
    <property type="entry name" value="WHD_DRP"/>
    <property type="match status" value="1"/>
</dbReference>
<gene>
    <name evidence="11" type="ordered locus">LOC_Os11g37780</name>
</gene>
<keyword evidence="2" id="KW-0433">Leucine-rich repeat</keyword>
<organism evidence="11">
    <name type="scientific">Oryza sativa subsp. japonica</name>
    <name type="common">Rice</name>
    <dbReference type="NCBI Taxonomy" id="39947"/>
    <lineage>
        <taxon>Eukaryota</taxon>
        <taxon>Viridiplantae</taxon>
        <taxon>Streptophyta</taxon>
        <taxon>Embryophyta</taxon>
        <taxon>Tracheophyta</taxon>
        <taxon>Spermatophyta</taxon>
        <taxon>Magnoliopsida</taxon>
        <taxon>Liliopsida</taxon>
        <taxon>Poales</taxon>
        <taxon>Poaceae</taxon>
        <taxon>BOP clade</taxon>
        <taxon>Oryzoideae</taxon>
        <taxon>Oryzeae</taxon>
        <taxon>Oryzinae</taxon>
        <taxon>Oryza</taxon>
        <taxon>Oryza sativa</taxon>
    </lineage>
</organism>
<comment type="similarity">
    <text evidence="1">Belongs to the disease resistance NB-LRR family.</text>
</comment>
<evidence type="ECO:0000259" key="10">
    <source>
        <dbReference type="Pfam" id="PF23598"/>
    </source>
</evidence>
<keyword evidence="4" id="KW-0547">Nucleotide-binding</keyword>
<protein>
    <submittedName>
        <fullName evidence="11">NB-ARC domain containing protein</fullName>
    </submittedName>
</protein>
<evidence type="ECO:0000259" key="7">
    <source>
        <dbReference type="Pfam" id="PF00931"/>
    </source>
</evidence>
<dbReference type="Gene3D" id="1.10.8.430">
    <property type="entry name" value="Helical domain of apoptotic protease-activating factors"/>
    <property type="match status" value="1"/>
</dbReference>
<keyword evidence="3" id="KW-0677">Repeat</keyword>
<dbReference type="InterPro" id="IPR055414">
    <property type="entry name" value="LRR_R13L4/SHOC2-like"/>
</dbReference>
<dbReference type="GO" id="GO:0002758">
    <property type="term" value="P:innate immune response-activating signaling pathway"/>
    <property type="evidence" value="ECO:0007669"/>
    <property type="project" value="UniProtKB-ARBA"/>
</dbReference>
<feature type="domain" description="Disease resistance R13L4/SHOC-2-like LRR" evidence="10">
    <location>
        <begin position="549"/>
        <end position="904"/>
    </location>
</feature>
<dbReference type="Gene3D" id="1.20.5.4130">
    <property type="match status" value="1"/>
</dbReference>
<evidence type="ECO:0000313" key="11">
    <source>
        <dbReference type="EMBL" id="ABA94511.1"/>
    </source>
</evidence>
<reference evidence="11" key="3">
    <citation type="submission" date="2006-01" db="EMBL/GenBank/DDBJ databases">
        <authorList>
            <person name="Buell R."/>
        </authorList>
    </citation>
    <scope>NUCLEOTIDE SEQUENCE</scope>
</reference>
<dbReference type="InterPro" id="IPR058922">
    <property type="entry name" value="WHD_DRP"/>
</dbReference>
<dbReference type="GO" id="GO:0043531">
    <property type="term" value="F:ADP binding"/>
    <property type="evidence" value="ECO:0007669"/>
    <property type="project" value="InterPro"/>
</dbReference>
<dbReference type="Pfam" id="PF23598">
    <property type="entry name" value="LRR_14"/>
    <property type="match status" value="1"/>
</dbReference>
<dbReference type="EMBL" id="DP000010">
    <property type="protein sequence ID" value="ABA94511.1"/>
    <property type="molecule type" value="Genomic_DNA"/>
</dbReference>
<dbReference type="CDD" id="cd14798">
    <property type="entry name" value="RX-CC_like"/>
    <property type="match status" value="1"/>
</dbReference>
<feature type="domain" description="NB-ARC" evidence="7">
    <location>
        <begin position="160"/>
        <end position="338"/>
    </location>
</feature>
<evidence type="ECO:0000256" key="6">
    <source>
        <dbReference type="ARBA" id="ARBA00023054"/>
    </source>
</evidence>
<dbReference type="InterPro" id="IPR042197">
    <property type="entry name" value="Apaf_helical"/>
</dbReference>
<dbReference type="InterPro" id="IPR027417">
    <property type="entry name" value="P-loop_NTPase"/>
</dbReference>
<dbReference type="FunFam" id="1.10.10.10:FF:000322">
    <property type="entry name" value="Probable disease resistance protein At1g63360"/>
    <property type="match status" value="1"/>
</dbReference>
<dbReference type="GO" id="GO:0009626">
    <property type="term" value="P:plant-type hypersensitive response"/>
    <property type="evidence" value="ECO:0007669"/>
    <property type="project" value="UniProtKB-ARBA"/>
</dbReference>
<keyword evidence="5" id="KW-0611">Plant defense</keyword>
<dbReference type="InterPro" id="IPR044974">
    <property type="entry name" value="Disease_R_plants"/>
</dbReference>
<dbReference type="GO" id="GO:0042742">
    <property type="term" value="P:defense response to bacterium"/>
    <property type="evidence" value="ECO:0007669"/>
    <property type="project" value="UniProtKB-ARBA"/>
</dbReference>
<dbReference type="InterPro" id="IPR036388">
    <property type="entry name" value="WH-like_DNA-bd_sf"/>
</dbReference>
<dbReference type="PANTHER" id="PTHR23155">
    <property type="entry name" value="DISEASE RESISTANCE PROTEIN RP"/>
    <property type="match status" value="1"/>
</dbReference>
<keyword evidence="6" id="KW-0175">Coiled coil</keyword>
<name>Q2R1X1_ORYSJ</name>
<dbReference type="InterPro" id="IPR032675">
    <property type="entry name" value="LRR_dom_sf"/>
</dbReference>
<evidence type="ECO:0000259" key="8">
    <source>
        <dbReference type="Pfam" id="PF18052"/>
    </source>
</evidence>
<evidence type="ECO:0000256" key="2">
    <source>
        <dbReference type="ARBA" id="ARBA00022614"/>
    </source>
</evidence>
<dbReference type="PANTHER" id="PTHR23155:SF1116">
    <property type="entry name" value="OS12G0273300 PROTEIN"/>
    <property type="match status" value="1"/>
</dbReference>
<feature type="domain" description="Disease resistance protein winged helix" evidence="9">
    <location>
        <begin position="428"/>
        <end position="500"/>
    </location>
</feature>
<proteinExistence type="inferred from homology"/>
<dbReference type="SUPFAM" id="SSF52047">
    <property type="entry name" value="RNI-like"/>
    <property type="match status" value="1"/>
</dbReference>
<dbReference type="SUPFAM" id="SSF52540">
    <property type="entry name" value="P-loop containing nucleoside triphosphate hydrolases"/>
    <property type="match status" value="1"/>
</dbReference>
<dbReference type="Gene3D" id="1.10.10.10">
    <property type="entry name" value="Winged helix-like DNA-binding domain superfamily/Winged helix DNA-binding domain"/>
    <property type="match status" value="1"/>
</dbReference>
<dbReference type="PRINTS" id="PR00364">
    <property type="entry name" value="DISEASERSIST"/>
</dbReference>
<evidence type="ECO:0000256" key="5">
    <source>
        <dbReference type="ARBA" id="ARBA00022821"/>
    </source>
</evidence>
<dbReference type="InterPro" id="IPR002182">
    <property type="entry name" value="NB-ARC"/>
</dbReference>
<accession>Q2R1X1</accession>
<dbReference type="Pfam" id="PF00931">
    <property type="entry name" value="NB-ARC"/>
    <property type="match status" value="1"/>
</dbReference>
<dbReference type="InterPro" id="IPR038005">
    <property type="entry name" value="RX-like_CC"/>
</dbReference>
<dbReference type="AlphaFoldDB" id="Q2R1X1"/>
<reference evidence="11" key="1">
    <citation type="journal article" date="2005" name="BMC Biol.">
        <title>The sequence of rice chromosomes 11 and 12, rich in disease resistance genes and recent gene duplications.</title>
        <authorList>
            <consortium name="The rice chromosomes 11 and 12 sequencing consortia"/>
        </authorList>
    </citation>
    <scope>NUCLEOTIDE SEQUENCE [LARGE SCALE GENOMIC DNA]</scope>
</reference>
<evidence type="ECO:0000256" key="3">
    <source>
        <dbReference type="ARBA" id="ARBA00022737"/>
    </source>
</evidence>
<reference evidence="11" key="2">
    <citation type="submission" date="2005-04" db="EMBL/GenBank/DDBJ databases">
        <authorList>
            <person name="Buell C.R."/>
            <person name="Wing R.A."/>
            <person name="McCombie W.A."/>
            <person name="Ouyang S."/>
        </authorList>
    </citation>
    <scope>NUCLEOTIDE SEQUENCE</scope>
</reference>
<dbReference type="Pfam" id="PF18052">
    <property type="entry name" value="Rx_N"/>
    <property type="match status" value="1"/>
</dbReference>
<feature type="domain" description="Disease resistance N-terminal" evidence="8">
    <location>
        <begin position="8"/>
        <end position="91"/>
    </location>
</feature>
<dbReference type="Gene3D" id="3.40.50.300">
    <property type="entry name" value="P-loop containing nucleotide triphosphate hydrolases"/>
    <property type="match status" value="1"/>
</dbReference>
<evidence type="ECO:0000256" key="4">
    <source>
        <dbReference type="ARBA" id="ARBA00022741"/>
    </source>
</evidence>
<evidence type="ECO:0000259" key="9">
    <source>
        <dbReference type="Pfam" id="PF23559"/>
    </source>
</evidence>
<dbReference type="Gene3D" id="3.80.10.10">
    <property type="entry name" value="Ribonuclease Inhibitor"/>
    <property type="match status" value="1"/>
</dbReference>
<sequence>MEFTTGTMGTLLPKLGKLLKEEYNLRKSVKEGIIFLKAELESIQAVLEKVSMVPLDQLDTQIKFWARDVRDISYDIEDTIDTFMLHVNGLEPTNTTSHVKIHHKIANDIKYLKRQIKEVMDRRDRYKIDDIVAKPRTVIDPHLLALYEKATNLIGVDKPADDLIKMLSIGDEISRNLKMVSIVGFGGLGKTTLAKVVFDMLKGQFDCAGFVPVGQRPDIKRVFKDILIEVNKHKYMVFDALALNERHLIDELREYLDNRSPFHSHADRYLIIIDDIWETSTWKIIKCAFLDSNSGSRVIATARISQVAKEIAKEFGYVYIMKPLSINNSKKLFYSRIFGADYNGPSNNQPAEVTEKILKKCGGVPLSIITMASLLVHKPLEDWSDVYESIGFGSTDQNEVVHNTRKILSFSYYDLPLYLKTCMLHLSIYPEDHLIEKDCLIWKWVAEGFIREEQGKGLFETRERYFIELINKSMIQPTEQTLFGCKVDGCRVHDMMLDLIRILATEENFLKVLHRGHEQQSPSLHSKTIRRLALHKSRNQDNFAIGMEQLRLFNAIECPINMTSPLVNSHVLRVLALENCVVMGGCLKHLRKLLQLRYLGLRYTRIDELPSEIGDLMHLQTLDIMNTGLEALPATIGKLTKLMRLRVDNGTRVHAGVANLTSLQELLLGKISDDTCPNFAVELCTLTDLRVLNIWIKMEDEGTLNTLVESLQSLRRIQNLNIRLDIKDTGMETKYSMMCIWEDWEPPRQLREFYLSGWTGFLPRLPAWMNSKRIPNLSKLDMKVLAMEPWDLDTLGRMPMLHYLRRRICTKISSWTVGCGLFPNLRYCMMNIELKFLQGVMPMLMEIEFYVSASSLGVPNDVGLGNLPLLNCAHISLECKGATGRQVEEAEIELRRYHPNRPAIYVFRLDEVRLVLLVIMII</sequence>
<evidence type="ECO:0000256" key="1">
    <source>
        <dbReference type="ARBA" id="ARBA00008894"/>
    </source>
</evidence>
<dbReference type="InterPro" id="IPR041118">
    <property type="entry name" value="Rx_N"/>
</dbReference>